<evidence type="ECO:0000256" key="2">
    <source>
        <dbReference type="ARBA" id="ARBA00022980"/>
    </source>
</evidence>
<dbReference type="OrthoDB" id="1654884at2759"/>
<keyword evidence="6" id="KW-1185">Reference proteome</keyword>
<dbReference type="SUPFAM" id="SSF53137">
    <property type="entry name" value="Translational machinery components"/>
    <property type="match status" value="1"/>
</dbReference>
<evidence type="ECO:0000256" key="4">
    <source>
        <dbReference type="SAM" id="MobiDB-lite"/>
    </source>
</evidence>
<dbReference type="Pfam" id="PF00411">
    <property type="entry name" value="Ribosomal_S11"/>
    <property type="match status" value="1"/>
</dbReference>
<name>A0A4R0RUW4_9APHY</name>
<comment type="caution">
    <text evidence="5">The sequence shown here is derived from an EMBL/GenBank/DDBJ whole genome shotgun (WGS) entry which is preliminary data.</text>
</comment>
<reference evidence="5 6" key="1">
    <citation type="submission" date="2018-11" db="EMBL/GenBank/DDBJ databases">
        <title>Genome assembly of Steccherinum ochraceum LE-BIN_3174, the white-rot fungus of the Steccherinaceae family (The Residual Polyporoid clade, Polyporales, Basidiomycota).</title>
        <authorList>
            <person name="Fedorova T.V."/>
            <person name="Glazunova O.A."/>
            <person name="Landesman E.O."/>
            <person name="Moiseenko K.V."/>
            <person name="Psurtseva N.V."/>
            <person name="Savinova O.S."/>
            <person name="Shakhova N.V."/>
            <person name="Tyazhelova T.V."/>
            <person name="Vasina D.V."/>
        </authorList>
    </citation>
    <scope>NUCLEOTIDE SEQUENCE [LARGE SCALE GENOMIC DNA]</scope>
    <source>
        <strain evidence="5 6">LE-BIN_3174</strain>
    </source>
</reference>
<dbReference type="InterPro" id="IPR036967">
    <property type="entry name" value="Ribosomal_uS11_sf"/>
</dbReference>
<comment type="similarity">
    <text evidence="1">Belongs to the universal ribosomal protein uS11 family.</text>
</comment>
<evidence type="ECO:0008006" key="7">
    <source>
        <dbReference type="Google" id="ProtNLM"/>
    </source>
</evidence>
<feature type="region of interest" description="Disordered" evidence="4">
    <location>
        <begin position="1"/>
        <end position="35"/>
    </location>
</feature>
<dbReference type="InterPro" id="IPR001971">
    <property type="entry name" value="Ribosomal_uS11"/>
</dbReference>
<dbReference type="GO" id="GO:0003735">
    <property type="term" value="F:structural constituent of ribosome"/>
    <property type="evidence" value="ECO:0007669"/>
    <property type="project" value="InterPro"/>
</dbReference>
<dbReference type="GO" id="GO:0006412">
    <property type="term" value="P:translation"/>
    <property type="evidence" value="ECO:0007669"/>
    <property type="project" value="InterPro"/>
</dbReference>
<dbReference type="STRING" id="92696.A0A4R0RUW4"/>
<gene>
    <name evidence="5" type="ORF">EIP91_011144</name>
</gene>
<evidence type="ECO:0000313" key="6">
    <source>
        <dbReference type="Proteomes" id="UP000292702"/>
    </source>
</evidence>
<sequence length="211" mass="23125">MSSLPGLSGSPHETPAAPSRDHAVPPHMAGGFAHLAESTQELMNKDPELKAWDRDRPPVGTMYPRPNPPPPNPMSSQAIISRRIQSHEDRFYGLYVKSTRNNTITTVTDPDGAALKKFSGGICGFKGHRRSGYEAGYMCAVKAIEYLEETKEKDPKMKVALYLNGFGQGRDAMNKALISSEGERVVGNVKRITDITGMKIGGTRAKKKRRS</sequence>
<evidence type="ECO:0000256" key="1">
    <source>
        <dbReference type="ARBA" id="ARBA00006194"/>
    </source>
</evidence>
<organism evidence="5 6">
    <name type="scientific">Steccherinum ochraceum</name>
    <dbReference type="NCBI Taxonomy" id="92696"/>
    <lineage>
        <taxon>Eukaryota</taxon>
        <taxon>Fungi</taxon>
        <taxon>Dikarya</taxon>
        <taxon>Basidiomycota</taxon>
        <taxon>Agaricomycotina</taxon>
        <taxon>Agaricomycetes</taxon>
        <taxon>Polyporales</taxon>
        <taxon>Steccherinaceae</taxon>
        <taxon>Steccherinum</taxon>
    </lineage>
</organism>
<dbReference type="Gene3D" id="3.30.420.80">
    <property type="entry name" value="Ribosomal protein S11"/>
    <property type="match status" value="1"/>
</dbReference>
<evidence type="ECO:0000313" key="5">
    <source>
        <dbReference type="EMBL" id="TCD71373.1"/>
    </source>
</evidence>
<dbReference type="GO" id="GO:0005840">
    <property type="term" value="C:ribosome"/>
    <property type="evidence" value="ECO:0007669"/>
    <property type="project" value="UniProtKB-KW"/>
</dbReference>
<dbReference type="Proteomes" id="UP000292702">
    <property type="component" value="Unassembled WGS sequence"/>
</dbReference>
<keyword evidence="3" id="KW-0687">Ribonucleoprotein</keyword>
<accession>A0A4R0RUW4</accession>
<dbReference type="HAMAP" id="MF_01310">
    <property type="entry name" value="Ribosomal_uS11"/>
    <property type="match status" value="1"/>
</dbReference>
<proteinExistence type="inferred from homology"/>
<dbReference type="EMBL" id="RWJN01000007">
    <property type="protein sequence ID" value="TCD71373.1"/>
    <property type="molecule type" value="Genomic_DNA"/>
</dbReference>
<dbReference type="PANTHER" id="PTHR11759">
    <property type="entry name" value="40S RIBOSOMAL PROTEIN S14/30S RIBOSOMAL PROTEIN S11"/>
    <property type="match status" value="1"/>
</dbReference>
<evidence type="ECO:0000256" key="3">
    <source>
        <dbReference type="ARBA" id="ARBA00023274"/>
    </source>
</evidence>
<dbReference type="GO" id="GO:1990904">
    <property type="term" value="C:ribonucleoprotein complex"/>
    <property type="evidence" value="ECO:0007669"/>
    <property type="project" value="UniProtKB-KW"/>
</dbReference>
<protein>
    <recommendedName>
        <fullName evidence="7">Translational machinery component</fullName>
    </recommendedName>
</protein>
<keyword evidence="2" id="KW-0689">Ribosomal protein</keyword>
<dbReference type="AlphaFoldDB" id="A0A4R0RUW4"/>